<dbReference type="Proteomes" id="UP000320048">
    <property type="component" value="Unassembled WGS sequence"/>
</dbReference>
<proteinExistence type="predicted"/>
<evidence type="ECO:0000256" key="2">
    <source>
        <dbReference type="SAM" id="Phobius"/>
    </source>
</evidence>
<organism evidence="3 4">
    <name type="scientific">Candidatus Segetimicrobium genomatis</name>
    <dbReference type="NCBI Taxonomy" id="2569760"/>
    <lineage>
        <taxon>Bacteria</taxon>
        <taxon>Bacillati</taxon>
        <taxon>Candidatus Sysuimicrobiota</taxon>
        <taxon>Candidatus Sysuimicrobiia</taxon>
        <taxon>Candidatus Sysuimicrobiales</taxon>
        <taxon>Candidatus Segetimicrobiaceae</taxon>
        <taxon>Candidatus Segetimicrobium</taxon>
    </lineage>
</organism>
<keyword evidence="2" id="KW-0472">Membrane</keyword>
<name>A0A537JHM4_9BACT</name>
<evidence type="ECO:0000313" key="3">
    <source>
        <dbReference type="EMBL" id="TMI82980.1"/>
    </source>
</evidence>
<reference evidence="3 4" key="1">
    <citation type="journal article" date="2019" name="Nat. Microbiol.">
        <title>Mediterranean grassland soil C-N compound turnover is dependent on rainfall and depth, and is mediated by genomically divergent microorganisms.</title>
        <authorList>
            <person name="Diamond S."/>
            <person name="Andeer P.F."/>
            <person name="Li Z."/>
            <person name="Crits-Christoph A."/>
            <person name="Burstein D."/>
            <person name="Anantharaman K."/>
            <person name="Lane K.R."/>
            <person name="Thomas B.C."/>
            <person name="Pan C."/>
            <person name="Northen T.R."/>
            <person name="Banfield J.F."/>
        </authorList>
    </citation>
    <scope>NUCLEOTIDE SEQUENCE [LARGE SCALE GENOMIC DNA]</scope>
    <source>
        <strain evidence="3">NP_7</strain>
    </source>
</reference>
<protein>
    <submittedName>
        <fullName evidence="3">DUF3105 domain-containing protein</fullName>
    </submittedName>
</protein>
<keyword evidence="2" id="KW-1133">Transmembrane helix</keyword>
<dbReference type="InterPro" id="IPR021454">
    <property type="entry name" value="DUF3105"/>
</dbReference>
<evidence type="ECO:0000256" key="1">
    <source>
        <dbReference type="SAM" id="MobiDB-lite"/>
    </source>
</evidence>
<evidence type="ECO:0000313" key="4">
    <source>
        <dbReference type="Proteomes" id="UP000320048"/>
    </source>
</evidence>
<dbReference type="AlphaFoldDB" id="A0A537JHM4"/>
<feature type="region of interest" description="Disordered" evidence="1">
    <location>
        <begin position="1"/>
        <end position="44"/>
    </location>
</feature>
<keyword evidence="2" id="KW-0812">Transmembrane</keyword>
<gene>
    <name evidence="3" type="ORF">E6H04_03785</name>
</gene>
<dbReference type="Pfam" id="PF11303">
    <property type="entry name" value="DUF3105"/>
    <property type="match status" value="1"/>
</dbReference>
<dbReference type="PANTHER" id="PTHR34179:SF1">
    <property type="entry name" value="TUMOR PROTEIN P53-INDUCIBLE PROTEIN 13"/>
    <property type="match status" value="1"/>
</dbReference>
<dbReference type="PANTHER" id="PTHR34179">
    <property type="entry name" value="TUMOR PROTEIN P53-INDUCIBLE PROTEIN 13"/>
    <property type="match status" value="1"/>
</dbReference>
<dbReference type="GO" id="GO:0005737">
    <property type="term" value="C:cytoplasm"/>
    <property type="evidence" value="ECO:0007669"/>
    <property type="project" value="TreeGrafter"/>
</dbReference>
<sequence length="223" mass="25325">MNRQLSRAERRRRAREGEPPVGTGKAADKPSPPSREAPPRAVRPRRGRPGWLWWLAGAAVLAAVVGAIWWFSFRTAAQGEPTIQGDRVAYEGNTHVPMGSPIEYRAHPPASGNHYPQPAAAGVYPEGLLPGFWVHSLEHGYVVLAYRPPASPELLRQFDEMLVSFPRSKKWHLVKLVVIPYKDMDHPYAALAWTWRLWLDQFDREKVLEFYRGHVDRGPEDIP</sequence>
<comment type="caution">
    <text evidence="3">The sequence shown here is derived from an EMBL/GenBank/DDBJ whole genome shotgun (WGS) entry which is preliminary data.</text>
</comment>
<dbReference type="EMBL" id="VBAO01000099">
    <property type="protein sequence ID" value="TMI82980.1"/>
    <property type="molecule type" value="Genomic_DNA"/>
</dbReference>
<feature type="transmembrane region" description="Helical" evidence="2">
    <location>
        <begin position="51"/>
        <end position="71"/>
    </location>
</feature>
<accession>A0A537JHM4</accession>